<keyword evidence="5" id="KW-0401">Integrin</keyword>
<evidence type="ECO:0000313" key="5">
    <source>
        <dbReference type="EMBL" id="OPL32999.1"/>
    </source>
</evidence>
<dbReference type="Gene3D" id="2.130.10.130">
    <property type="entry name" value="Integrin alpha, N-terminal"/>
    <property type="match status" value="1"/>
</dbReference>
<name>A0A3L5TST3_MYTGA</name>
<dbReference type="Pfam" id="PF01839">
    <property type="entry name" value="FG-GAP"/>
    <property type="match status" value="1"/>
</dbReference>
<dbReference type="AlphaFoldDB" id="A0A3L5TST3"/>
<dbReference type="GO" id="GO:0033627">
    <property type="term" value="P:cell adhesion mediated by integrin"/>
    <property type="evidence" value="ECO:0007669"/>
    <property type="project" value="TreeGrafter"/>
</dbReference>
<dbReference type="GO" id="GO:0005178">
    <property type="term" value="F:integrin binding"/>
    <property type="evidence" value="ECO:0007669"/>
    <property type="project" value="TreeGrafter"/>
</dbReference>
<dbReference type="SUPFAM" id="SSF69318">
    <property type="entry name" value="Integrin alpha N-terminal domain"/>
    <property type="match status" value="1"/>
</dbReference>
<gene>
    <name evidence="5" type="ORF">AM593_01218</name>
</gene>
<sequence length="194" mass="21786">MTNVILMSQYLDSSVQNLYGNNQGGGRFGATIVNLGDINKDNIDDLAIGAPNEDEGAGAVYIFNGKSDRMNEVHSQRIAAKTSFNGIKSFRTYISRPLNIDKNKYAVWRDHLYRNRGKRCRIDYDEGFDLDDPELLRTPPHTSPLVMPSPEAVTTALLILGRPDTHNHTPRNKVKAKRLTEAEPNNSMIDRIKT</sequence>
<comment type="caution">
    <text evidence="5">The sequence shown here is derived from an EMBL/GenBank/DDBJ whole genome shotgun (WGS) entry which is preliminary data.</text>
</comment>
<evidence type="ECO:0000256" key="3">
    <source>
        <dbReference type="ARBA" id="ARBA00023180"/>
    </source>
</evidence>
<keyword evidence="1" id="KW-0732">Signal</keyword>
<keyword evidence="6" id="KW-1185">Reference proteome</keyword>
<dbReference type="GO" id="GO:0007229">
    <property type="term" value="P:integrin-mediated signaling pathway"/>
    <property type="evidence" value="ECO:0007669"/>
    <property type="project" value="UniProtKB-KW"/>
</dbReference>
<dbReference type="GO" id="GO:0098609">
    <property type="term" value="P:cell-cell adhesion"/>
    <property type="evidence" value="ECO:0007669"/>
    <property type="project" value="TreeGrafter"/>
</dbReference>
<dbReference type="InterPro" id="IPR028994">
    <property type="entry name" value="Integrin_alpha_N"/>
</dbReference>
<dbReference type="Proteomes" id="UP000266721">
    <property type="component" value="Unassembled WGS sequence"/>
</dbReference>
<dbReference type="EMBL" id="KV585484">
    <property type="protein sequence ID" value="OPL32999.1"/>
    <property type="molecule type" value="Genomic_DNA"/>
</dbReference>
<dbReference type="GO" id="GO:0008305">
    <property type="term" value="C:integrin complex"/>
    <property type="evidence" value="ECO:0007669"/>
    <property type="project" value="TreeGrafter"/>
</dbReference>
<evidence type="ECO:0000256" key="4">
    <source>
        <dbReference type="PROSITE-ProRule" id="PRU00803"/>
    </source>
</evidence>
<feature type="repeat" description="FG-GAP" evidence="4">
    <location>
        <begin position="16"/>
        <end position="72"/>
    </location>
</feature>
<keyword evidence="3" id="KW-0325">Glycoprotein</keyword>
<accession>A0A3L5TST3</accession>
<evidence type="ECO:0000256" key="1">
    <source>
        <dbReference type="ARBA" id="ARBA00022729"/>
    </source>
</evidence>
<dbReference type="PANTHER" id="PTHR23220">
    <property type="entry name" value="INTEGRIN ALPHA"/>
    <property type="match status" value="1"/>
</dbReference>
<evidence type="ECO:0000256" key="2">
    <source>
        <dbReference type="ARBA" id="ARBA00022737"/>
    </source>
</evidence>
<evidence type="ECO:0000313" key="6">
    <source>
        <dbReference type="Proteomes" id="UP000266721"/>
    </source>
</evidence>
<feature type="non-terminal residue" evidence="5">
    <location>
        <position position="1"/>
    </location>
</feature>
<dbReference type="GO" id="GO:0009897">
    <property type="term" value="C:external side of plasma membrane"/>
    <property type="evidence" value="ECO:0007669"/>
    <property type="project" value="TreeGrafter"/>
</dbReference>
<organism evidence="5 6">
    <name type="scientific">Mytilus galloprovincialis</name>
    <name type="common">Mediterranean mussel</name>
    <dbReference type="NCBI Taxonomy" id="29158"/>
    <lineage>
        <taxon>Eukaryota</taxon>
        <taxon>Metazoa</taxon>
        <taxon>Spiralia</taxon>
        <taxon>Lophotrochozoa</taxon>
        <taxon>Mollusca</taxon>
        <taxon>Bivalvia</taxon>
        <taxon>Autobranchia</taxon>
        <taxon>Pteriomorphia</taxon>
        <taxon>Mytilida</taxon>
        <taxon>Mytiloidea</taxon>
        <taxon>Mytilidae</taxon>
        <taxon>Mytilinae</taxon>
        <taxon>Mytilus</taxon>
    </lineage>
</organism>
<reference evidence="5 6" key="1">
    <citation type="journal article" date="2016" name="PLoS ONE">
        <title>A First Insight into the Genome of the Filter-Feeder Mussel Mytilus galloprovincialis.</title>
        <authorList>
            <person name="Murgarella M."/>
            <person name="Puiu D."/>
            <person name="Novoa B."/>
            <person name="Figueras A."/>
            <person name="Posada D."/>
            <person name="Canchaya C."/>
        </authorList>
    </citation>
    <scope>NUCLEOTIDE SEQUENCE [LARGE SCALE GENOMIC DNA]</scope>
    <source>
        <tissue evidence="5">Muscle</tissue>
    </source>
</reference>
<dbReference type="SMART" id="SM00191">
    <property type="entry name" value="Int_alpha"/>
    <property type="match status" value="1"/>
</dbReference>
<protein>
    <submittedName>
        <fullName evidence="5">Integrin alpha-4</fullName>
    </submittedName>
</protein>
<dbReference type="PROSITE" id="PS51470">
    <property type="entry name" value="FG_GAP"/>
    <property type="match status" value="1"/>
</dbReference>
<dbReference type="PANTHER" id="PTHR23220:SF122">
    <property type="entry name" value="INTEGRIN ALPHA-PS1"/>
    <property type="match status" value="1"/>
</dbReference>
<dbReference type="GO" id="GO:0007160">
    <property type="term" value="P:cell-matrix adhesion"/>
    <property type="evidence" value="ECO:0007669"/>
    <property type="project" value="TreeGrafter"/>
</dbReference>
<keyword evidence="2" id="KW-0677">Repeat</keyword>
<proteinExistence type="predicted"/>
<dbReference type="InterPro" id="IPR013519">
    <property type="entry name" value="Int_alpha_beta-p"/>
</dbReference>
<dbReference type="InterPro" id="IPR013517">
    <property type="entry name" value="FG-GAP"/>
</dbReference>